<keyword evidence="1 2" id="KW-0732">Signal</keyword>
<dbReference type="Gene3D" id="2.40.160.20">
    <property type="match status" value="1"/>
</dbReference>
<sequence>MKKVLPLLALGAVVASASVQANSGWYIGADIHNTEIDTELNIDSSSSTGFGIAVGKEMALSQQFVLAFEGEFIHFGSFKENGYFIDQFGTAHNASIEVEGYAANLNAKPKYYFTGTGFYLGAVAGLGVMGVDLKLDVPTASSSSISTDGSDIGFNYGAEAGYEFASGLIVSGGYRASSVTIDVENGGDLDFDFDGFYVGLDYKF</sequence>
<name>A0ABM5XVS2_VIBHA</name>
<protein>
    <submittedName>
        <fullName evidence="4">Porin family protein</fullName>
    </submittedName>
</protein>
<accession>A0ABM5XVS2</accession>
<proteinExistence type="predicted"/>
<dbReference type="SUPFAM" id="SSF56925">
    <property type="entry name" value="OMPA-like"/>
    <property type="match status" value="1"/>
</dbReference>
<keyword evidence="5" id="KW-1185">Reference proteome</keyword>
<gene>
    <name evidence="4" type="ORF">AL538_05865</name>
</gene>
<dbReference type="EMBL" id="CP014038">
    <property type="protein sequence ID" value="AMF97309.1"/>
    <property type="molecule type" value="Genomic_DNA"/>
</dbReference>
<evidence type="ECO:0000313" key="4">
    <source>
        <dbReference type="EMBL" id="AMF97309.1"/>
    </source>
</evidence>
<dbReference type="RefSeq" id="WP_005450882.1">
    <property type="nucleotide sequence ID" value="NZ_BBKY01000041.1"/>
</dbReference>
<evidence type="ECO:0000256" key="1">
    <source>
        <dbReference type="ARBA" id="ARBA00022729"/>
    </source>
</evidence>
<evidence type="ECO:0000259" key="3">
    <source>
        <dbReference type="Pfam" id="PF13505"/>
    </source>
</evidence>
<dbReference type="InterPro" id="IPR011250">
    <property type="entry name" value="OMP/PagP_B-barrel"/>
</dbReference>
<feature type="chain" id="PRO_5045232084" evidence="2">
    <location>
        <begin position="22"/>
        <end position="204"/>
    </location>
</feature>
<evidence type="ECO:0000256" key="2">
    <source>
        <dbReference type="SAM" id="SignalP"/>
    </source>
</evidence>
<organism evidence="4 5">
    <name type="scientific">Vibrio harveyi</name>
    <name type="common">Beneckea harveyi</name>
    <dbReference type="NCBI Taxonomy" id="669"/>
    <lineage>
        <taxon>Bacteria</taxon>
        <taxon>Pseudomonadati</taxon>
        <taxon>Pseudomonadota</taxon>
        <taxon>Gammaproteobacteria</taxon>
        <taxon>Vibrionales</taxon>
        <taxon>Vibrionaceae</taxon>
        <taxon>Vibrio</taxon>
    </lineage>
</organism>
<dbReference type="Pfam" id="PF13505">
    <property type="entry name" value="OMP_b-brl"/>
    <property type="match status" value="1"/>
</dbReference>
<evidence type="ECO:0000313" key="5">
    <source>
        <dbReference type="Proteomes" id="UP000067422"/>
    </source>
</evidence>
<dbReference type="Proteomes" id="UP000067422">
    <property type="component" value="Chromosome 1"/>
</dbReference>
<dbReference type="GeneID" id="83580803"/>
<feature type="domain" description="Outer membrane protein beta-barrel" evidence="3">
    <location>
        <begin position="7"/>
        <end position="204"/>
    </location>
</feature>
<feature type="signal peptide" evidence="2">
    <location>
        <begin position="1"/>
        <end position="21"/>
    </location>
</feature>
<reference evidence="4" key="1">
    <citation type="submission" date="2018-01" db="EMBL/GenBank/DDBJ databases">
        <title>FDA dAtabase for Regulatory Grade micrObial Sequences (FDA-ARGOS): Supporting development and validation of Infectious Disease Dx tests.</title>
        <authorList>
            <person name="Hoffmann M."/>
            <person name="Allard M."/>
            <person name="Evans P."/>
            <person name="Brown E."/>
            <person name="Tallon L."/>
            <person name="Sadzewicz L."/>
            <person name="Sengamalay N."/>
            <person name="Ott S."/>
            <person name="Godinez A."/>
            <person name="Nagaraj S."/>
            <person name="Vyas G."/>
            <person name="Aluvathingal J."/>
            <person name="Nadendla S."/>
            <person name="Geyer C."/>
            <person name="Sichtig H."/>
        </authorList>
    </citation>
    <scope>NUCLEOTIDE SEQUENCE</scope>
    <source>
        <strain evidence="4">FDAARGOS_107</strain>
    </source>
</reference>
<dbReference type="InterPro" id="IPR027385">
    <property type="entry name" value="Beta-barrel_OMP"/>
</dbReference>